<dbReference type="PANTHER" id="PTHR42866:SF2">
    <property type="entry name" value="3-DEOXY-MANNO-OCTULOSONATE CYTIDYLYLTRANSFERASE, MITOCHONDRIAL"/>
    <property type="match status" value="1"/>
</dbReference>
<evidence type="ECO:0008006" key="4">
    <source>
        <dbReference type="Google" id="ProtNLM"/>
    </source>
</evidence>
<feature type="non-terminal residue" evidence="3">
    <location>
        <position position="263"/>
    </location>
</feature>
<keyword evidence="1" id="KW-0808">Transferase</keyword>
<keyword evidence="2" id="KW-0548">Nucleotidyltransferase</keyword>
<sequence>MDDFIVIIPSRLKSTRLPEKALKDINGKTLIQRVYEQAIQSKAKEVIVATDHKKIADHCKSIGAKFLMTSDQPKSGTDRIAECIELLKIPDDQIIVNLQGDEPFVIPEHINLLAECMSDGPNLTFKKLEERNSFLNPELINLHMRIDFSTIQIVIPTERNDQSILTEERRYQHLVKINDDINAVKVVSEVVCSFINDTYLGVATGFSRAGVTSTSTPFDAIGLHVGIYAHPAKFVSMFSNTEQSLEEKIENLEQLRFYRKYIE</sequence>
<evidence type="ECO:0000256" key="2">
    <source>
        <dbReference type="ARBA" id="ARBA00022695"/>
    </source>
</evidence>
<dbReference type="EMBL" id="UINC01134826">
    <property type="protein sequence ID" value="SVD18608.1"/>
    <property type="molecule type" value="Genomic_DNA"/>
</dbReference>
<organism evidence="3">
    <name type="scientific">marine metagenome</name>
    <dbReference type="NCBI Taxonomy" id="408172"/>
    <lineage>
        <taxon>unclassified sequences</taxon>
        <taxon>metagenomes</taxon>
        <taxon>ecological metagenomes</taxon>
    </lineage>
</organism>
<evidence type="ECO:0000256" key="1">
    <source>
        <dbReference type="ARBA" id="ARBA00022679"/>
    </source>
</evidence>
<dbReference type="Pfam" id="PF02348">
    <property type="entry name" value="CTP_transf_3"/>
    <property type="match status" value="1"/>
</dbReference>
<gene>
    <name evidence="3" type="ORF">METZ01_LOCUS371462</name>
</gene>
<dbReference type="InterPro" id="IPR003329">
    <property type="entry name" value="Cytidylyl_trans"/>
</dbReference>
<dbReference type="AlphaFoldDB" id="A0A382TB75"/>
<dbReference type="Gene3D" id="3.90.550.10">
    <property type="entry name" value="Spore Coat Polysaccharide Biosynthesis Protein SpsA, Chain A"/>
    <property type="match status" value="1"/>
</dbReference>
<reference evidence="3" key="1">
    <citation type="submission" date="2018-05" db="EMBL/GenBank/DDBJ databases">
        <authorList>
            <person name="Lanie J.A."/>
            <person name="Ng W.-L."/>
            <person name="Kazmierczak K.M."/>
            <person name="Andrzejewski T.M."/>
            <person name="Davidsen T.M."/>
            <person name="Wayne K.J."/>
            <person name="Tettelin H."/>
            <person name="Glass J.I."/>
            <person name="Rusch D."/>
            <person name="Podicherti R."/>
            <person name="Tsui H.-C.T."/>
            <person name="Winkler M.E."/>
        </authorList>
    </citation>
    <scope>NUCLEOTIDE SEQUENCE</scope>
</reference>
<accession>A0A382TB75</accession>
<protein>
    <recommendedName>
        <fullName evidence="4">3-deoxy-manno-octulosonate cytidylyltransferase</fullName>
    </recommendedName>
</protein>
<dbReference type="InterPro" id="IPR029044">
    <property type="entry name" value="Nucleotide-diphossugar_trans"/>
</dbReference>
<name>A0A382TB75_9ZZZZ</name>
<dbReference type="GO" id="GO:0005829">
    <property type="term" value="C:cytosol"/>
    <property type="evidence" value="ECO:0007669"/>
    <property type="project" value="TreeGrafter"/>
</dbReference>
<proteinExistence type="predicted"/>
<evidence type="ECO:0000313" key="3">
    <source>
        <dbReference type="EMBL" id="SVD18608.1"/>
    </source>
</evidence>
<dbReference type="PANTHER" id="PTHR42866">
    <property type="entry name" value="3-DEOXY-MANNO-OCTULOSONATE CYTIDYLYLTRANSFERASE"/>
    <property type="match status" value="1"/>
</dbReference>
<dbReference type="GO" id="GO:0008690">
    <property type="term" value="F:3-deoxy-manno-octulosonate cytidylyltransferase activity"/>
    <property type="evidence" value="ECO:0007669"/>
    <property type="project" value="TreeGrafter"/>
</dbReference>
<dbReference type="SUPFAM" id="SSF53448">
    <property type="entry name" value="Nucleotide-diphospho-sugar transferases"/>
    <property type="match status" value="1"/>
</dbReference>